<evidence type="ECO:0000259" key="13">
    <source>
        <dbReference type="Pfam" id="PF07005"/>
    </source>
</evidence>
<dbReference type="GO" id="GO:0016301">
    <property type="term" value="F:kinase activity"/>
    <property type="evidence" value="ECO:0007669"/>
    <property type="project" value="UniProtKB-KW"/>
</dbReference>
<dbReference type="Pfam" id="PF07005">
    <property type="entry name" value="SBD_N"/>
    <property type="match status" value="1"/>
</dbReference>
<dbReference type="NCBIfam" id="NF043035">
    <property type="entry name" value="OxoTetrKin"/>
    <property type="match status" value="1"/>
</dbReference>
<evidence type="ECO:0000256" key="10">
    <source>
        <dbReference type="ARBA" id="ARBA00039095"/>
    </source>
</evidence>
<comment type="function">
    <text evidence="9">Catalyzes the ATP-dependent phosphorylation of 3-oxo-tetronate to 3-oxo-tetronate 4-phosphate.</text>
</comment>
<dbReference type="Gene3D" id="3.40.50.10840">
    <property type="entry name" value="Putative sugar-binding, N-terminal domain"/>
    <property type="match status" value="1"/>
</dbReference>
<keyword evidence="3" id="KW-0547">Nucleotide-binding</keyword>
<name>A0ABW3T5D7_9CAUL</name>
<evidence type="ECO:0000256" key="7">
    <source>
        <dbReference type="ARBA" id="ARBA00035898"/>
    </source>
</evidence>
<dbReference type="InterPro" id="IPR042213">
    <property type="entry name" value="NBD_C_sf"/>
</dbReference>
<dbReference type="Gene3D" id="3.40.980.20">
    <property type="entry name" value="Four-carbon acid sugar kinase, nucleotide binding domain"/>
    <property type="match status" value="1"/>
</dbReference>
<dbReference type="Pfam" id="PF17042">
    <property type="entry name" value="NBD_C"/>
    <property type="match status" value="1"/>
</dbReference>
<dbReference type="RefSeq" id="WP_377354375.1">
    <property type="nucleotide sequence ID" value="NZ_JBHTLQ010000046.1"/>
</dbReference>
<dbReference type="InterPro" id="IPR050007">
    <property type="entry name" value="OtnK"/>
</dbReference>
<keyword evidence="6" id="KW-0119">Carbohydrate metabolism</keyword>
<dbReference type="EMBL" id="JBHTLQ010000046">
    <property type="protein sequence ID" value="MFD1192183.1"/>
    <property type="molecule type" value="Genomic_DNA"/>
</dbReference>
<evidence type="ECO:0000313" key="15">
    <source>
        <dbReference type="EMBL" id="MFD1192183.1"/>
    </source>
</evidence>
<keyword evidence="5" id="KW-0067">ATP-binding</keyword>
<sequence length="419" mass="43748">MSRPVFGAIADDFTGAVELAAMLASGGARAALLTDLSARPSDVDAVVIAVRSRVEPPEVALTQFTQALDALEAIGPRQLFFKYCATFDSTDQGNIGNCADLLAERAGAPSLLFCPAFPEVGVTVYTGHLFVRGTIVSDSPKRLDPLTPMTDPDLRRVLGRQTSRGVGLLPWTTIQSGADAVRSHVQARTARGAPYLIADTLTEADLETLAQATWDWPAMTGGSSVAACYPQIWRARGLTAAEPYAPTAGRSGAGAVLAGSVADQTLEQIAVFEQTRPVLRLDLLAEGDLAGQALAWADSRLPGGPICITTATPHARTQEIQDRLGVLGAARKAEAILAQVAVGLAARGVERLVVAGGETSGAVVQALGFPQLKVAPYQGPGMGLCSVEVPRPISLCLKSGKLGGPNAFHEALTQMEQPH</sequence>
<evidence type="ECO:0000256" key="11">
    <source>
        <dbReference type="ARBA" id="ARBA00039461"/>
    </source>
</evidence>
<evidence type="ECO:0000256" key="12">
    <source>
        <dbReference type="ARBA" id="ARBA00041377"/>
    </source>
</evidence>
<keyword evidence="16" id="KW-1185">Reference proteome</keyword>
<evidence type="ECO:0000313" key="16">
    <source>
        <dbReference type="Proteomes" id="UP001597216"/>
    </source>
</evidence>
<gene>
    <name evidence="15" type="primary">otnK</name>
    <name evidence="15" type="ORF">ACFQ27_16465</name>
</gene>
<dbReference type="SUPFAM" id="SSF142764">
    <property type="entry name" value="YgbK-like"/>
    <property type="match status" value="1"/>
</dbReference>
<evidence type="ECO:0000256" key="8">
    <source>
        <dbReference type="ARBA" id="ARBA00036346"/>
    </source>
</evidence>
<comment type="caution">
    <text evidence="15">The sequence shown here is derived from an EMBL/GenBank/DDBJ whole genome shotgun (WGS) entry which is preliminary data.</text>
</comment>
<keyword evidence="4 15" id="KW-0418">Kinase</keyword>
<comment type="catalytic activity">
    <reaction evidence="7">
        <text>3-dehydro-L-erythronate + ATP = 3-dehydro-4-O-phospho-L-erythronate + ADP + H(+)</text>
        <dbReference type="Rhea" id="RHEA:52552"/>
        <dbReference type="ChEBI" id="CHEBI:15378"/>
        <dbReference type="ChEBI" id="CHEBI:30616"/>
        <dbReference type="ChEBI" id="CHEBI:136592"/>
        <dbReference type="ChEBI" id="CHEBI:136670"/>
        <dbReference type="ChEBI" id="CHEBI:456216"/>
        <dbReference type="EC" id="2.7.1.217"/>
    </reaction>
</comment>
<comment type="catalytic activity">
    <reaction evidence="8">
        <text>3-dehydro-D-erythronate + ATP = 3-dehydro-4-O-phospho-D-erythronate + ADP + H(+)</text>
        <dbReference type="Rhea" id="RHEA:52556"/>
        <dbReference type="ChEBI" id="CHEBI:15378"/>
        <dbReference type="ChEBI" id="CHEBI:30616"/>
        <dbReference type="ChEBI" id="CHEBI:57958"/>
        <dbReference type="ChEBI" id="CHEBI:136593"/>
        <dbReference type="ChEBI" id="CHEBI:456216"/>
        <dbReference type="EC" id="2.7.1.217"/>
    </reaction>
</comment>
<accession>A0ABW3T5D7</accession>
<dbReference type="InterPro" id="IPR031475">
    <property type="entry name" value="NBD_C"/>
</dbReference>
<dbReference type="Proteomes" id="UP001597216">
    <property type="component" value="Unassembled WGS sequence"/>
</dbReference>
<evidence type="ECO:0000256" key="9">
    <source>
        <dbReference type="ARBA" id="ARBA00037335"/>
    </source>
</evidence>
<proteinExistence type="inferred from homology"/>
<keyword evidence="2 15" id="KW-0808">Transferase</keyword>
<evidence type="ECO:0000256" key="3">
    <source>
        <dbReference type="ARBA" id="ARBA00022741"/>
    </source>
</evidence>
<evidence type="ECO:0000256" key="6">
    <source>
        <dbReference type="ARBA" id="ARBA00023277"/>
    </source>
</evidence>
<evidence type="ECO:0000259" key="14">
    <source>
        <dbReference type="Pfam" id="PF17042"/>
    </source>
</evidence>
<protein>
    <recommendedName>
        <fullName evidence="11">3-oxo-tetronate kinase</fullName>
        <ecNumber evidence="10">2.7.1.217</ecNumber>
    </recommendedName>
    <alternativeName>
        <fullName evidence="12">3-dehydrotetronate 4-kinase</fullName>
    </alternativeName>
</protein>
<evidence type="ECO:0000256" key="1">
    <source>
        <dbReference type="ARBA" id="ARBA00005715"/>
    </source>
</evidence>
<evidence type="ECO:0000256" key="5">
    <source>
        <dbReference type="ARBA" id="ARBA00022840"/>
    </source>
</evidence>
<comment type="similarity">
    <text evidence="1">Belongs to the four-carbon acid sugar kinase family.</text>
</comment>
<dbReference type="InterPro" id="IPR037051">
    <property type="entry name" value="4-carb_acid_sugar_kinase_N_sf"/>
</dbReference>
<dbReference type="EC" id="2.7.1.217" evidence="10"/>
<evidence type="ECO:0000256" key="2">
    <source>
        <dbReference type="ARBA" id="ARBA00022679"/>
    </source>
</evidence>
<reference evidence="16" key="1">
    <citation type="journal article" date="2019" name="Int. J. Syst. Evol. Microbiol.">
        <title>The Global Catalogue of Microorganisms (GCM) 10K type strain sequencing project: providing services to taxonomists for standard genome sequencing and annotation.</title>
        <authorList>
            <consortium name="The Broad Institute Genomics Platform"/>
            <consortium name="The Broad Institute Genome Sequencing Center for Infectious Disease"/>
            <person name="Wu L."/>
            <person name="Ma J."/>
        </authorList>
    </citation>
    <scope>NUCLEOTIDE SEQUENCE [LARGE SCALE GENOMIC DNA]</scope>
    <source>
        <strain evidence="16">CCUG 55074</strain>
    </source>
</reference>
<organism evidence="15 16">
    <name type="scientific">Phenylobacterium conjunctum</name>
    <dbReference type="NCBI Taxonomy" id="1298959"/>
    <lineage>
        <taxon>Bacteria</taxon>
        <taxon>Pseudomonadati</taxon>
        <taxon>Pseudomonadota</taxon>
        <taxon>Alphaproteobacteria</taxon>
        <taxon>Caulobacterales</taxon>
        <taxon>Caulobacteraceae</taxon>
        <taxon>Phenylobacterium</taxon>
    </lineage>
</organism>
<feature type="domain" description="Four-carbon acid sugar kinase N-terminal" evidence="13">
    <location>
        <begin position="7"/>
        <end position="227"/>
    </location>
</feature>
<feature type="domain" description="Four-carbon acid sugar kinase nucleotide binding" evidence="14">
    <location>
        <begin position="255"/>
        <end position="408"/>
    </location>
</feature>
<dbReference type="InterPro" id="IPR010737">
    <property type="entry name" value="4-carb_acid_sugar_kinase_N"/>
</dbReference>
<evidence type="ECO:0000256" key="4">
    <source>
        <dbReference type="ARBA" id="ARBA00022777"/>
    </source>
</evidence>